<dbReference type="InterPro" id="IPR027849">
    <property type="entry name" value="DUF4434"/>
</dbReference>
<proteinExistence type="predicted"/>
<dbReference type="AlphaFoldDB" id="A0A432XDX2"/>
<reference evidence="3" key="1">
    <citation type="journal article" date="2018" name="Front. Microbiol.">
        <title>Genome-Based Analysis Reveals the Taxonomy and Diversity of the Family Idiomarinaceae.</title>
        <authorList>
            <person name="Liu Y."/>
            <person name="Lai Q."/>
            <person name="Shao Z."/>
        </authorList>
    </citation>
    <scope>NUCLEOTIDE SEQUENCE [LARGE SCALE GENOMIC DNA]</scope>
    <source>
        <strain evidence="3">SW15</strain>
    </source>
</reference>
<comment type="caution">
    <text evidence="2">The sequence shown here is derived from an EMBL/GenBank/DDBJ whole genome shotgun (WGS) entry which is preliminary data.</text>
</comment>
<dbReference type="Gene3D" id="3.20.20.80">
    <property type="entry name" value="Glycosidases"/>
    <property type="match status" value="1"/>
</dbReference>
<sequence>MENSTIRTPKHKLTLAQNHLQTLRLYGFVQGDTSRDLVAIGDAELGAHGWRYLLQQVVARNIDFGVLQWTQYGTESFQSPRPWLFETATLWQHEMPLWLGLHTEPDYFAEMAKGVEAQQTFFDTYLRKVNASAAQWQLWTQQHQESFLGWYAPLELSDAYFATEQQRAQLYSFLAALKQRLGTTPPAISLFINADLNPRELGHWLQGSADQRSLCADLRKAFSSTSSPS</sequence>
<evidence type="ECO:0000313" key="3">
    <source>
        <dbReference type="Proteomes" id="UP000286678"/>
    </source>
</evidence>
<protein>
    <recommendedName>
        <fullName evidence="1">DUF4434 domain-containing protein</fullName>
    </recommendedName>
</protein>
<evidence type="ECO:0000259" key="1">
    <source>
        <dbReference type="Pfam" id="PF14488"/>
    </source>
</evidence>
<dbReference type="Proteomes" id="UP000286678">
    <property type="component" value="Unassembled WGS sequence"/>
</dbReference>
<keyword evidence="3" id="KW-1185">Reference proteome</keyword>
<gene>
    <name evidence="2" type="ORF">CWE21_09900</name>
</gene>
<dbReference type="Pfam" id="PF14488">
    <property type="entry name" value="DUF4434"/>
    <property type="match status" value="1"/>
</dbReference>
<organism evidence="2 3">
    <name type="scientific">Pseudidiomarina aquimaris</name>
    <dbReference type="NCBI Taxonomy" id="641841"/>
    <lineage>
        <taxon>Bacteria</taxon>
        <taxon>Pseudomonadati</taxon>
        <taxon>Pseudomonadota</taxon>
        <taxon>Gammaproteobacteria</taxon>
        <taxon>Alteromonadales</taxon>
        <taxon>Idiomarinaceae</taxon>
        <taxon>Pseudidiomarina</taxon>
    </lineage>
</organism>
<accession>A0A432XDX2</accession>
<name>A0A432XDX2_9GAMM</name>
<feature type="domain" description="DUF4434" evidence="1">
    <location>
        <begin position="43"/>
        <end position="197"/>
    </location>
</feature>
<dbReference type="EMBL" id="PIPT01000007">
    <property type="protein sequence ID" value="RUO46905.1"/>
    <property type="molecule type" value="Genomic_DNA"/>
</dbReference>
<evidence type="ECO:0000313" key="2">
    <source>
        <dbReference type="EMBL" id="RUO46905.1"/>
    </source>
</evidence>